<dbReference type="GO" id="GO:0003723">
    <property type="term" value="F:RNA binding"/>
    <property type="evidence" value="ECO:0007669"/>
    <property type="project" value="TreeGrafter"/>
</dbReference>
<evidence type="ECO:0000313" key="12">
    <source>
        <dbReference type="Proteomes" id="UP000070412"/>
    </source>
</evidence>
<dbReference type="GO" id="GO:0022625">
    <property type="term" value="C:cytosolic large ribosomal subunit"/>
    <property type="evidence" value="ECO:0007669"/>
    <property type="project" value="TreeGrafter"/>
</dbReference>
<evidence type="ECO:0000313" key="11">
    <source>
        <dbReference type="EnsemblMetazoa" id="KAF7493177.1"/>
    </source>
</evidence>
<gene>
    <name evidence="10" type="ORF">QR98_0091600</name>
    <name evidence="9" type="ORF">SSS_2565</name>
</gene>
<comment type="similarity">
    <text evidence="1">Belongs to the eukaryotic ribosomal protein eL13 family.</text>
</comment>
<dbReference type="Gene3D" id="1.20.5.110">
    <property type="match status" value="1"/>
</dbReference>
<comment type="subunit">
    <text evidence="7">Component of the 60S large ribosomal subunit (LSU).</text>
</comment>
<accession>A0A132AHY0</accession>
<proteinExistence type="inferred from homology"/>
<dbReference type="OrthoDB" id="10264538at2759"/>
<dbReference type="PANTHER" id="PTHR11722:SF0">
    <property type="entry name" value="LARGE RIBOSOMAL SUBUNIT PROTEIN EL13"/>
    <property type="match status" value="1"/>
</dbReference>
<reference evidence="10 13" key="1">
    <citation type="journal article" date="2015" name="Parasit. Vectors">
        <title>Draft genome of the scabies mite.</title>
        <authorList>
            <person name="Rider S.D.Jr."/>
            <person name="Morgan M.S."/>
            <person name="Arlian L.G."/>
        </authorList>
    </citation>
    <scope>NUCLEOTIDE SEQUENCE [LARGE SCALE GENOMIC DNA]</scope>
    <source>
        <strain evidence="10">Arlian Lab</strain>
    </source>
</reference>
<reference evidence="9" key="3">
    <citation type="submission" date="2020-01" db="EMBL/GenBank/DDBJ databases">
        <authorList>
            <person name="Korhonen P.K.K."/>
            <person name="Guangxu M.G."/>
            <person name="Wang T.W."/>
            <person name="Stroehlein A.J.S."/>
            <person name="Young N.D."/>
            <person name="Ang C.-S.A."/>
            <person name="Fernando D.W.F."/>
            <person name="Lu H.L."/>
            <person name="Taylor S.T."/>
            <person name="Ehtesham M.E.M."/>
            <person name="Najaraj S.H.N."/>
            <person name="Harsha G.H.G."/>
            <person name="Madugundu A.M."/>
            <person name="Renuse S.R."/>
            <person name="Holt D.H."/>
            <person name="Pandey A.P."/>
            <person name="Papenfuss A.P."/>
            <person name="Gasser R.B.G."/>
            <person name="Fischer K.F."/>
        </authorList>
    </citation>
    <scope>NUCLEOTIDE SEQUENCE</scope>
    <source>
        <strain evidence="9">SSS_KF_BRIS2020</strain>
    </source>
</reference>
<evidence type="ECO:0000256" key="3">
    <source>
        <dbReference type="ARBA" id="ARBA00023274"/>
    </source>
</evidence>
<dbReference type="EnsemblMetazoa" id="SSS_2565s_mrna">
    <property type="protein sequence ID" value="KAF7493177.1"/>
    <property type="gene ID" value="SSS_2565"/>
</dbReference>
<dbReference type="PANTHER" id="PTHR11722">
    <property type="entry name" value="60S RIBOSOMAL PROTEIN L13"/>
    <property type="match status" value="1"/>
</dbReference>
<evidence type="ECO:0000313" key="10">
    <source>
        <dbReference type="EMBL" id="KPM10601.1"/>
    </source>
</evidence>
<reference evidence="12" key="2">
    <citation type="journal article" date="2020" name="PLoS Negl. Trop. Dis.">
        <title>High-quality nuclear genome for Sarcoptes scabiei-A critical resource for a neglected parasite.</title>
        <authorList>
            <person name="Korhonen P.K."/>
            <person name="Gasser R.B."/>
            <person name="Ma G."/>
            <person name="Wang T."/>
            <person name="Stroehlein A.J."/>
            <person name="Young N.D."/>
            <person name="Ang C.S."/>
            <person name="Fernando D.D."/>
            <person name="Lu H.C."/>
            <person name="Taylor S."/>
            <person name="Reynolds S.L."/>
            <person name="Mofiz E."/>
            <person name="Najaraj S.H."/>
            <person name="Gowda H."/>
            <person name="Madugundu A."/>
            <person name="Renuse S."/>
            <person name="Holt D."/>
            <person name="Pandey A."/>
            <person name="Papenfuss A.T."/>
            <person name="Fischer K."/>
        </authorList>
    </citation>
    <scope>NUCLEOTIDE SEQUENCE [LARGE SCALE GENOMIC DNA]</scope>
</reference>
<evidence type="ECO:0000256" key="6">
    <source>
        <dbReference type="ARBA" id="ARBA00058367"/>
    </source>
</evidence>
<dbReference type="EMBL" id="JXLN01015516">
    <property type="protein sequence ID" value="KPM10601.1"/>
    <property type="molecule type" value="Genomic_DNA"/>
</dbReference>
<protein>
    <recommendedName>
        <fullName evidence="4">Large ribosomal subunit protein eL13</fullName>
    </recommendedName>
    <alternativeName>
        <fullName evidence="5">60S ribosomal protein L13</fullName>
    </alternativeName>
</protein>
<evidence type="ECO:0000256" key="1">
    <source>
        <dbReference type="ARBA" id="ARBA00005640"/>
    </source>
</evidence>
<dbReference type="InterPro" id="IPR001380">
    <property type="entry name" value="Ribosomal_eL13"/>
</dbReference>
<evidence type="ECO:0000256" key="7">
    <source>
        <dbReference type="ARBA" id="ARBA00065437"/>
    </source>
</evidence>
<keyword evidence="2 10" id="KW-0689">Ribosomal protein</keyword>
<dbReference type="OMA" id="IQKNHFR"/>
<reference evidence="11" key="4">
    <citation type="submission" date="2022-06" db="UniProtKB">
        <authorList>
            <consortium name="EnsemblMetazoa"/>
        </authorList>
    </citation>
    <scope>IDENTIFICATION</scope>
</reference>
<dbReference type="FunFam" id="1.20.5.110:FF:000003">
    <property type="entry name" value="60S ribosomal protein L13"/>
    <property type="match status" value="1"/>
</dbReference>
<evidence type="ECO:0000256" key="5">
    <source>
        <dbReference type="ARBA" id="ARBA00035321"/>
    </source>
</evidence>
<evidence type="ECO:0000313" key="13">
    <source>
        <dbReference type="Proteomes" id="UP000616769"/>
    </source>
</evidence>
<dbReference type="Proteomes" id="UP000616769">
    <property type="component" value="Unassembled WGS sequence"/>
</dbReference>
<comment type="function">
    <text evidence="6">Component of the ribosome, a large ribonucleoprotein complex responsible for the synthesis of proteins in the cell. The small ribosomal subunit (SSU) binds messenger RNAs (mRNAs) and translates the encoded message by selecting cognate aminoacyl-transfer RNA (tRNA) molecules. The large subunit (LSU) contains the ribosomal catalytic site termed the peptidyl transferase center (PTC), which catalyzes the formation of peptide bonds, thereby polymerizing the amino acids delivered by tRNAs into a polypeptide chain. The nascent polypeptides leave the ribosome through a tunnel in the LSU and interact with protein factors that function in enzymatic processing, targeting, and the membrane insertion of nascent chains at the exit of the ribosomal tunnel. As part of the LSU, it is probably required for its formation and the maturation of rRNAs.</text>
</comment>
<dbReference type="GO" id="GO:0003735">
    <property type="term" value="F:structural constituent of ribosome"/>
    <property type="evidence" value="ECO:0007669"/>
    <property type="project" value="InterPro"/>
</dbReference>
<keyword evidence="12" id="KW-1185">Reference proteome</keyword>
<evidence type="ECO:0000256" key="4">
    <source>
        <dbReference type="ARBA" id="ARBA00035216"/>
    </source>
</evidence>
<dbReference type="Proteomes" id="UP000070412">
    <property type="component" value="Unassembled WGS sequence"/>
</dbReference>
<feature type="compositionally biased region" description="Basic and acidic residues" evidence="8">
    <location>
        <begin position="195"/>
        <end position="205"/>
    </location>
</feature>
<keyword evidence="3" id="KW-0687">Ribonucleoprotein</keyword>
<dbReference type="VEuPathDB" id="VectorBase:SSCA010359"/>
<sequence>MVGKRNGMVPNGHFHKDWQRFVKTWFNQPMRKKRRHNARVAKAKLIAPRPTHKLRPLVHCPTIKYNSKIRLGRGFSIDELKSAGIPRKFAPTIGIRVDYRRKNRSVESIQRNVARLKEYRSRLILFPKNAKKLRSGESNAEELKMAQQVSGIIFPIVKNKKSLKSEKARVPTDEEKKFNAYHSLRRARANARLVGIREKKEKEAEQSLDAPKKK</sequence>
<evidence type="ECO:0000256" key="8">
    <source>
        <dbReference type="SAM" id="MobiDB-lite"/>
    </source>
</evidence>
<name>A0A132AHY0_SARSC</name>
<dbReference type="AlphaFoldDB" id="A0A132AHY0"/>
<feature type="region of interest" description="Disordered" evidence="8">
    <location>
        <begin position="195"/>
        <end position="214"/>
    </location>
</feature>
<evidence type="ECO:0000313" key="9">
    <source>
        <dbReference type="EMBL" id="KAF7493177.1"/>
    </source>
</evidence>
<dbReference type="Pfam" id="PF01294">
    <property type="entry name" value="Ribosomal_L13e"/>
    <property type="match status" value="1"/>
</dbReference>
<dbReference type="EMBL" id="WVUK01000056">
    <property type="protein sequence ID" value="KAF7493177.1"/>
    <property type="molecule type" value="Genomic_DNA"/>
</dbReference>
<dbReference type="HAMAP" id="MF_00499">
    <property type="entry name" value="Ribosomal_eL13"/>
    <property type="match status" value="1"/>
</dbReference>
<evidence type="ECO:0000256" key="2">
    <source>
        <dbReference type="ARBA" id="ARBA00022980"/>
    </source>
</evidence>
<organism evidence="10 13">
    <name type="scientific">Sarcoptes scabiei</name>
    <name type="common">Itch mite</name>
    <name type="synonym">Acarus scabiei</name>
    <dbReference type="NCBI Taxonomy" id="52283"/>
    <lineage>
        <taxon>Eukaryota</taxon>
        <taxon>Metazoa</taxon>
        <taxon>Ecdysozoa</taxon>
        <taxon>Arthropoda</taxon>
        <taxon>Chelicerata</taxon>
        <taxon>Arachnida</taxon>
        <taxon>Acari</taxon>
        <taxon>Acariformes</taxon>
        <taxon>Sarcoptiformes</taxon>
        <taxon>Astigmata</taxon>
        <taxon>Psoroptidia</taxon>
        <taxon>Sarcoptoidea</taxon>
        <taxon>Sarcoptidae</taxon>
        <taxon>Sarcoptinae</taxon>
        <taxon>Sarcoptes</taxon>
    </lineage>
</organism>
<dbReference type="GO" id="GO:0006412">
    <property type="term" value="P:translation"/>
    <property type="evidence" value="ECO:0007669"/>
    <property type="project" value="InterPro"/>
</dbReference>